<sequence>MRRSLFPGAVERNYLCRSSTGYHCCDTPVDSCWSTVVAVNTTQSAPGHEAGNDAPCGVLPALVSNTSCPGGKVSHDRLPQAVMRPSRRVSCCRSWSLSYAFEGTDIVGSVAMGPHSEESSIDDAIRLLLYVVKHLVTMLTPVLVWNMRAAETQHYVPGKTELSASLVLHDLFSLEWSAREDCEPRSSEGSHTATYFG</sequence>
<dbReference type="Proteomes" id="UP000703269">
    <property type="component" value="Unassembled WGS sequence"/>
</dbReference>
<name>A0A9P3LBQ6_9APHY</name>
<evidence type="ECO:0000313" key="2">
    <source>
        <dbReference type="Proteomes" id="UP000703269"/>
    </source>
</evidence>
<accession>A0A9P3LBQ6</accession>
<comment type="caution">
    <text evidence="1">The sequence shown here is derived from an EMBL/GenBank/DDBJ whole genome shotgun (WGS) entry which is preliminary data.</text>
</comment>
<evidence type="ECO:0000313" key="1">
    <source>
        <dbReference type="EMBL" id="GJE88794.1"/>
    </source>
</evidence>
<reference evidence="1 2" key="1">
    <citation type="submission" date="2021-08" db="EMBL/GenBank/DDBJ databases">
        <title>Draft Genome Sequence of Phanerochaete sordida strain YK-624.</title>
        <authorList>
            <person name="Mori T."/>
            <person name="Dohra H."/>
            <person name="Suzuki T."/>
            <person name="Kawagishi H."/>
            <person name="Hirai H."/>
        </authorList>
    </citation>
    <scope>NUCLEOTIDE SEQUENCE [LARGE SCALE GENOMIC DNA]</scope>
    <source>
        <strain evidence="1 2">YK-624</strain>
    </source>
</reference>
<dbReference type="EMBL" id="BPQB01000010">
    <property type="protein sequence ID" value="GJE88794.1"/>
    <property type="molecule type" value="Genomic_DNA"/>
</dbReference>
<keyword evidence="2" id="KW-1185">Reference proteome</keyword>
<protein>
    <submittedName>
        <fullName evidence="1">Uncharacterized protein</fullName>
    </submittedName>
</protein>
<dbReference type="AlphaFoldDB" id="A0A9P3LBQ6"/>
<proteinExistence type="predicted"/>
<gene>
    <name evidence="1" type="ORF">PsYK624_048810</name>
</gene>
<organism evidence="1 2">
    <name type="scientific">Phanerochaete sordida</name>
    <dbReference type="NCBI Taxonomy" id="48140"/>
    <lineage>
        <taxon>Eukaryota</taxon>
        <taxon>Fungi</taxon>
        <taxon>Dikarya</taxon>
        <taxon>Basidiomycota</taxon>
        <taxon>Agaricomycotina</taxon>
        <taxon>Agaricomycetes</taxon>
        <taxon>Polyporales</taxon>
        <taxon>Phanerochaetaceae</taxon>
        <taxon>Phanerochaete</taxon>
    </lineage>
</organism>